<comment type="caution">
    <text evidence="7">The sequence shown here is derived from an EMBL/GenBank/DDBJ whole genome shotgun (WGS) entry which is preliminary data.</text>
</comment>
<dbReference type="SUPFAM" id="SSF48371">
    <property type="entry name" value="ARM repeat"/>
    <property type="match status" value="3"/>
</dbReference>
<accession>A0A8S1GR10</accession>
<dbReference type="InterPro" id="IPR016024">
    <property type="entry name" value="ARM-type_fold"/>
</dbReference>
<dbReference type="GO" id="GO:0000502">
    <property type="term" value="C:proteasome complex"/>
    <property type="evidence" value="ECO:0007669"/>
    <property type="project" value="UniProtKB-KW"/>
</dbReference>
<evidence type="ECO:0000256" key="1">
    <source>
        <dbReference type="ARBA" id="ARBA00004496"/>
    </source>
</evidence>
<keyword evidence="4" id="KW-0647">Proteasome</keyword>
<keyword evidence="3" id="KW-0677">Repeat</keyword>
<dbReference type="GO" id="GO:0036503">
    <property type="term" value="P:ERAD pathway"/>
    <property type="evidence" value="ECO:0007669"/>
    <property type="project" value="TreeGrafter"/>
</dbReference>
<organism evidence="7 8">
    <name type="scientific">Caenorhabditis auriculariae</name>
    <dbReference type="NCBI Taxonomy" id="2777116"/>
    <lineage>
        <taxon>Eukaryota</taxon>
        <taxon>Metazoa</taxon>
        <taxon>Ecdysozoa</taxon>
        <taxon>Nematoda</taxon>
        <taxon>Chromadorea</taxon>
        <taxon>Rhabditida</taxon>
        <taxon>Rhabditina</taxon>
        <taxon>Rhabditomorpha</taxon>
        <taxon>Rhabditoidea</taxon>
        <taxon>Rhabditidae</taxon>
        <taxon>Peloderinae</taxon>
        <taxon>Caenorhabditis</taxon>
    </lineage>
</organism>
<dbReference type="GO" id="GO:0005737">
    <property type="term" value="C:cytoplasm"/>
    <property type="evidence" value="ECO:0007669"/>
    <property type="project" value="UniProtKB-SubCell"/>
</dbReference>
<dbReference type="InterPro" id="IPR011989">
    <property type="entry name" value="ARM-like"/>
</dbReference>
<sequence>MGLEEHPPTESRLKSSDDVERAFLRLVMADDDEKLQRFTDGYLPDLLLLAGRQATLVSQITELLTHYNKRVKTNVAIAFPVEVLIGLLLSSNSVTSNLSLVYLKYARDRLPANVQVSLIPLLIDAINKKADDISISFDLSALCMPGLRQICNMDREKWPLFELSSAGVHAFTRIFRCILAFQATNVIEIQEKVKALASTEQQTAVHCAGLSPQEYLLVASKFVGETLALTELKVAIISLLSHGFIGEKMAFPLLVLASAANVNAVDDAAESALKKVDIQLLVDDVTIVKDLMFMYLGSAADSKKPDNFMRMAQPGSIAMKQRILPFLTRSKIAATTYMNNVKICLDGMSSEVTRTQISALTFLHAVIEKMPPTALKTLGPSLFARLRKLLGQSTKSSAALCWVYRCLSVLGKMHPALVFEDVEIVGEMLQEIPKEEEDVGYAIVDCLVSWLPAFCQAAAQQSEKTSLILREFIAAHVAHENAKCRLVALKYIEALINENEMELKWMLLKTAGDNRDEMRQEATRLLDLSLHRAVPAIPLVVVDLWTRLENDIEDNDGLEKLSSKQAYSNLIHEACSKYVWAVVETLATGRAAGMRIVEGDDHWEQVAPLIVKQLKSLNDPRVTELAVKMALYAVRDSIDVHQFRIAACFVSALGPSVPIATIFPVALTTCLQRLRASTRIDLSLTITFLSSLMMGRNTKLRSDTYLSATNELDTKHTIAGLCWTAAATVCFVQDPSRPPISQPELGTKVATAFVDRLIRYISDGYERPCSILEASLGALGFILKTHSSRTMRLELSPEKREKILEFCEKIATSRKDSLSQRAREASARVMGWIVDDISDEETFEKSLRRVFAIGEGPPQPELQLSAGEGLIDVALGPYSPSRRQPYLVADDDVTISSIGDPETMNVVEKRLGAILLTLIDEKLTSANHHLRRAALVWLLVVVQKSAKLGLRALREDRLFLSRIQNAFADGLTENDDYTQDVASKGLGAVYAMADAELRKELVNSLMGALTEGRRTERKVAADTVVFAGENQIGKSPTGENLTTYKELCSLATDLNQPDLVYKFMQLAKHNATWNSKKGAAFGFGAVLEQAREELSPYLGQLVPKLFRYRYDPDSKVQKSMRSIWSVLTQQRRNVIDEFADEICRELIPALTNKEWRVRESACLALSDLLRGHDTPFMHSKIPDLLETVLRVRDDIKESVRLAADTAAESIKRIISKLATSSNSNDFLSIVLPLIIGQAVNATVKSNKAFCLSMLLELSKTAGRQLTPYLDALIPTLLDAISENESSLLNYIAARSDSNQLEALDDARGHMARTSPMMTAIHDLLPHINDDVLTKMAPRVCDQLRTSVGVSTRSAAAQLITQLVLRAPQLLMSHKAQCDKFFHALVPGVRDRNPSIRKQFANTLSYLAKYVSHQQMSAMMEKITKDLLGDDEDLKQSAKHLLKNLAANCSELLGGYSTQIVPYVFLETCQEVVKGDDESKRRRDDWAELWSELVPSTSAAARLYQKEIVSTGLDVVKNNEVWSVRAQAARMISQVAEALGDNLDIKMADEIFDTLLPTLSGRIWTGKNELLNAFSATISAVGEEYKKSMSESRRKEISQVLQREASKRNVDYASAGLRSVATYAASVGDVDAARWLAQQVQANVDKATRSSQENVQGSDSDDAMSGLSNLEKEIRVSQIVSSNIVALATSIRAFDDGGDARESMEKLRNFLLNTSVTWKSKQTMLAELLKTVERWEPRPTFDATDLVSTLSSFADEMINQQKRTVAAEALQVVMKLIDRPSWFAIDRETVGELLTTSRAALETGYAARFSQLPDFNSPMEVD</sequence>
<dbReference type="GO" id="GO:0060090">
    <property type="term" value="F:molecular adaptor activity"/>
    <property type="evidence" value="ECO:0007669"/>
    <property type="project" value="InterPro"/>
</dbReference>
<evidence type="ECO:0000256" key="2">
    <source>
        <dbReference type="ARBA" id="ARBA00022490"/>
    </source>
</evidence>
<keyword evidence="2" id="KW-0963">Cytoplasm</keyword>
<comment type="subcellular location">
    <subcellularLocation>
        <location evidence="1">Cytoplasm</location>
    </subcellularLocation>
</comment>
<evidence type="ECO:0000256" key="3">
    <source>
        <dbReference type="ARBA" id="ARBA00022737"/>
    </source>
</evidence>
<evidence type="ECO:0000313" key="7">
    <source>
        <dbReference type="EMBL" id="CAD6185669.1"/>
    </source>
</evidence>
<dbReference type="InterPro" id="IPR055443">
    <property type="entry name" value="HEAT_ECM29"/>
</dbReference>
<dbReference type="PANTHER" id="PTHR23346">
    <property type="entry name" value="TRANSLATIONAL ACTIVATOR GCN1-RELATED"/>
    <property type="match status" value="1"/>
</dbReference>
<dbReference type="InterPro" id="IPR024372">
    <property type="entry name" value="Ecm29_N"/>
</dbReference>
<dbReference type="Pfam" id="PF13001">
    <property type="entry name" value="ECM29_N"/>
    <property type="match status" value="1"/>
</dbReference>
<evidence type="ECO:0000256" key="4">
    <source>
        <dbReference type="ARBA" id="ARBA00022942"/>
    </source>
</evidence>
<dbReference type="PANTHER" id="PTHR23346:SF19">
    <property type="entry name" value="PROTEASOME ADAPTER AND SCAFFOLD PROTEIN ECM29"/>
    <property type="match status" value="1"/>
</dbReference>
<proteinExistence type="predicted"/>
<protein>
    <submittedName>
        <fullName evidence="7">Uncharacterized protein</fullName>
    </submittedName>
</protein>
<evidence type="ECO:0000259" key="5">
    <source>
        <dbReference type="Pfam" id="PF13001"/>
    </source>
</evidence>
<dbReference type="GO" id="GO:0043248">
    <property type="term" value="P:proteasome assembly"/>
    <property type="evidence" value="ECO:0007669"/>
    <property type="project" value="InterPro"/>
</dbReference>
<evidence type="ECO:0000313" key="8">
    <source>
        <dbReference type="Proteomes" id="UP000835052"/>
    </source>
</evidence>
<dbReference type="Gene3D" id="1.25.10.10">
    <property type="entry name" value="Leucine-rich Repeat Variant"/>
    <property type="match status" value="2"/>
</dbReference>
<dbReference type="Pfam" id="PF24492">
    <property type="entry name" value="HEAT_ECM29"/>
    <property type="match status" value="1"/>
</dbReference>
<dbReference type="Proteomes" id="UP000835052">
    <property type="component" value="Unassembled WGS sequence"/>
</dbReference>
<dbReference type="OrthoDB" id="16066at2759"/>
<evidence type="ECO:0000259" key="6">
    <source>
        <dbReference type="Pfam" id="PF24492"/>
    </source>
</evidence>
<feature type="domain" description="Proteasome component Ecm29 N-terminal" evidence="5">
    <location>
        <begin position="19"/>
        <end position="508"/>
    </location>
</feature>
<gene>
    <name evidence="7" type="ORF">CAUJ_LOCUS1588</name>
</gene>
<dbReference type="EMBL" id="CAJGYM010000003">
    <property type="protein sequence ID" value="CAD6185669.1"/>
    <property type="molecule type" value="Genomic_DNA"/>
</dbReference>
<name>A0A8S1GR10_9PELO</name>
<dbReference type="GO" id="GO:0005634">
    <property type="term" value="C:nucleus"/>
    <property type="evidence" value="ECO:0007669"/>
    <property type="project" value="TreeGrafter"/>
</dbReference>
<feature type="domain" description="Proteasome adapter and scaffold protein ECM29 HEAT-repeat" evidence="6">
    <location>
        <begin position="1265"/>
        <end position="1424"/>
    </location>
</feature>
<keyword evidence="8" id="KW-1185">Reference proteome</keyword>
<reference evidence="7" key="1">
    <citation type="submission" date="2020-10" db="EMBL/GenBank/DDBJ databases">
        <authorList>
            <person name="Kikuchi T."/>
        </authorList>
    </citation>
    <scope>NUCLEOTIDE SEQUENCE</scope>
    <source>
        <strain evidence="7">NKZ352</strain>
    </source>
</reference>